<evidence type="ECO:0000256" key="1">
    <source>
        <dbReference type="SAM" id="MobiDB-lite"/>
    </source>
</evidence>
<keyword evidence="3" id="KW-1185">Reference proteome</keyword>
<evidence type="ECO:0000256" key="2">
    <source>
        <dbReference type="SAM" id="Phobius"/>
    </source>
</evidence>
<evidence type="ECO:0000313" key="4">
    <source>
        <dbReference type="RefSeq" id="XP_022311678.1"/>
    </source>
</evidence>
<accession>A0A8B8C7H4</accession>
<feature type="region of interest" description="Disordered" evidence="1">
    <location>
        <begin position="120"/>
        <end position="214"/>
    </location>
</feature>
<feature type="compositionally biased region" description="Low complexity" evidence="1">
    <location>
        <begin position="174"/>
        <end position="190"/>
    </location>
</feature>
<dbReference type="KEGG" id="cvn:111116914"/>
<keyword evidence="2" id="KW-1133">Transmembrane helix</keyword>
<dbReference type="RefSeq" id="XP_022311678.1">
    <property type="nucleotide sequence ID" value="XM_022455970.1"/>
</dbReference>
<reference evidence="4" key="1">
    <citation type="submission" date="2025-08" db="UniProtKB">
        <authorList>
            <consortium name="RefSeq"/>
        </authorList>
    </citation>
    <scope>IDENTIFICATION</scope>
    <source>
        <tissue evidence="4">Whole sample</tissue>
    </source>
</reference>
<name>A0A8B8C7H4_CRAVI</name>
<organism evidence="3 4">
    <name type="scientific">Crassostrea virginica</name>
    <name type="common">Eastern oyster</name>
    <dbReference type="NCBI Taxonomy" id="6565"/>
    <lineage>
        <taxon>Eukaryota</taxon>
        <taxon>Metazoa</taxon>
        <taxon>Spiralia</taxon>
        <taxon>Lophotrochozoa</taxon>
        <taxon>Mollusca</taxon>
        <taxon>Bivalvia</taxon>
        <taxon>Autobranchia</taxon>
        <taxon>Pteriomorphia</taxon>
        <taxon>Ostreida</taxon>
        <taxon>Ostreoidea</taxon>
        <taxon>Ostreidae</taxon>
        <taxon>Crassostrea</taxon>
    </lineage>
</organism>
<proteinExistence type="predicted"/>
<dbReference type="GeneID" id="111116914"/>
<feature type="transmembrane region" description="Helical" evidence="2">
    <location>
        <begin position="79"/>
        <end position="98"/>
    </location>
</feature>
<dbReference type="AlphaFoldDB" id="A0A8B8C7H4"/>
<gene>
    <name evidence="4" type="primary">LOC111116914</name>
</gene>
<sequence>MDSAILHPALEPFHVIDVSPNYSQSTQRGEVNKWTLTSTSGQELTSKDRLKKMHPKLRSQGSTIVTVPEEEHFQEHDEVIGFLTWAAWVTVAVILLFIRRYLSRVRRCCACNRCNNNAGSDVQEDVAGPGERNPMFSHTPPSEATTPSSACNSTLQPESANTSENTFSSCSNKPLLRPSSRPSSRSPELSNPGSQTAKRALFNTPREVPSTTQT</sequence>
<feature type="compositionally biased region" description="Polar residues" evidence="1">
    <location>
        <begin position="139"/>
        <end position="172"/>
    </location>
</feature>
<evidence type="ECO:0000313" key="3">
    <source>
        <dbReference type="Proteomes" id="UP000694844"/>
    </source>
</evidence>
<dbReference type="Proteomes" id="UP000694844">
    <property type="component" value="Chromosome 10"/>
</dbReference>
<dbReference type="OrthoDB" id="6214952at2759"/>
<keyword evidence="2" id="KW-0812">Transmembrane</keyword>
<keyword evidence="2" id="KW-0472">Membrane</keyword>
<protein>
    <submittedName>
        <fullName evidence="4">Uncharacterized protein LOC111116914</fullName>
    </submittedName>
</protein>